<organism evidence="3 4">
    <name type="scientific">Diploscapter pachys</name>
    <dbReference type="NCBI Taxonomy" id="2018661"/>
    <lineage>
        <taxon>Eukaryota</taxon>
        <taxon>Metazoa</taxon>
        <taxon>Ecdysozoa</taxon>
        <taxon>Nematoda</taxon>
        <taxon>Chromadorea</taxon>
        <taxon>Rhabditida</taxon>
        <taxon>Rhabditina</taxon>
        <taxon>Rhabditomorpha</taxon>
        <taxon>Rhabditoidea</taxon>
        <taxon>Rhabditidae</taxon>
        <taxon>Diploscapter</taxon>
    </lineage>
</organism>
<dbReference type="AlphaFoldDB" id="A0A2A2LUI5"/>
<feature type="region of interest" description="Disordered" evidence="1">
    <location>
        <begin position="105"/>
        <end position="141"/>
    </location>
</feature>
<feature type="domain" description="RMI1 N-terminal" evidence="2">
    <location>
        <begin position="12"/>
        <end position="59"/>
    </location>
</feature>
<protein>
    <recommendedName>
        <fullName evidence="2">RMI1 N-terminal domain-containing protein</fullName>
    </recommendedName>
</protein>
<dbReference type="STRING" id="2018661.A0A2A2LUI5"/>
<feature type="compositionally biased region" description="Polar residues" evidence="1">
    <location>
        <begin position="332"/>
        <end position="344"/>
    </location>
</feature>
<dbReference type="GO" id="GO:0031422">
    <property type="term" value="C:RecQ family helicase-topoisomerase III complex"/>
    <property type="evidence" value="ECO:0007669"/>
    <property type="project" value="TreeGrafter"/>
</dbReference>
<dbReference type="Proteomes" id="UP000218231">
    <property type="component" value="Unassembled WGS sequence"/>
</dbReference>
<name>A0A2A2LUI5_9BILA</name>
<dbReference type="OrthoDB" id="341511at2759"/>
<dbReference type="SMART" id="SM01161">
    <property type="entry name" value="DUF1767"/>
    <property type="match status" value="1"/>
</dbReference>
<feature type="compositionally biased region" description="Low complexity" evidence="1">
    <location>
        <begin position="265"/>
        <end position="281"/>
    </location>
</feature>
<dbReference type="InterPro" id="IPR049363">
    <property type="entry name" value="RMI1_N"/>
</dbReference>
<evidence type="ECO:0000259" key="2">
    <source>
        <dbReference type="Pfam" id="PF21000"/>
    </source>
</evidence>
<comment type="caution">
    <text evidence="3">The sequence shown here is derived from an EMBL/GenBank/DDBJ whole genome shotgun (WGS) entry which is preliminary data.</text>
</comment>
<feature type="region of interest" description="Disordered" evidence="1">
    <location>
        <begin position="228"/>
        <end position="291"/>
    </location>
</feature>
<dbReference type="GO" id="GO:0000724">
    <property type="term" value="P:double-strand break repair via homologous recombination"/>
    <property type="evidence" value="ECO:0007669"/>
    <property type="project" value="TreeGrafter"/>
</dbReference>
<dbReference type="Pfam" id="PF21000">
    <property type="entry name" value="RMI1_N_N"/>
    <property type="match status" value="1"/>
</dbReference>
<dbReference type="EMBL" id="LIAE01006426">
    <property type="protein sequence ID" value="PAV89839.1"/>
    <property type="molecule type" value="Genomic_DNA"/>
</dbReference>
<dbReference type="GO" id="GO:0016604">
    <property type="term" value="C:nuclear body"/>
    <property type="evidence" value="ECO:0007669"/>
    <property type="project" value="TreeGrafter"/>
</dbReference>
<feature type="compositionally biased region" description="Acidic residues" evidence="1">
    <location>
        <begin position="111"/>
        <end position="121"/>
    </location>
</feature>
<accession>A0A2A2LUI5</accession>
<dbReference type="GO" id="GO:0000712">
    <property type="term" value="P:resolution of meiotic recombination intermediates"/>
    <property type="evidence" value="ECO:0007669"/>
    <property type="project" value="TreeGrafter"/>
</dbReference>
<dbReference type="PANTHER" id="PTHR14790:SF15">
    <property type="entry name" value="RECQ-MEDIATED GENOME INSTABILITY PROTEIN 1"/>
    <property type="match status" value="1"/>
</dbReference>
<dbReference type="PANTHER" id="PTHR14790">
    <property type="entry name" value="RECQ-MEDIATED GENOME INSTABILITY PROTEIN 1 RMI1"/>
    <property type="match status" value="1"/>
</dbReference>
<evidence type="ECO:0000313" key="4">
    <source>
        <dbReference type="Proteomes" id="UP000218231"/>
    </source>
</evidence>
<keyword evidence="4" id="KW-1185">Reference proteome</keyword>
<proteinExistence type="predicted"/>
<evidence type="ECO:0000256" key="1">
    <source>
        <dbReference type="SAM" id="MobiDB-lite"/>
    </source>
</evidence>
<feature type="region of interest" description="Disordered" evidence="1">
    <location>
        <begin position="328"/>
        <end position="363"/>
    </location>
</feature>
<evidence type="ECO:0000313" key="3">
    <source>
        <dbReference type="EMBL" id="PAV89839.1"/>
    </source>
</evidence>
<reference evidence="3 4" key="1">
    <citation type="journal article" date="2017" name="Curr. Biol.">
        <title>Genome architecture and evolution of a unichromosomal asexual nematode.</title>
        <authorList>
            <person name="Fradin H."/>
            <person name="Zegar C."/>
            <person name="Gutwein M."/>
            <person name="Lucas J."/>
            <person name="Kovtun M."/>
            <person name="Corcoran D."/>
            <person name="Baugh L.R."/>
            <person name="Kiontke K."/>
            <person name="Gunsalus K."/>
            <person name="Fitch D.H."/>
            <person name="Piano F."/>
        </authorList>
    </citation>
    <scope>NUCLEOTIDE SEQUENCE [LARGE SCALE GENOMIC DNA]</scope>
    <source>
        <strain evidence="3">PF1309</strain>
    </source>
</reference>
<gene>
    <name evidence="3" type="ORF">WR25_13859</name>
</gene>
<sequence length="674" mass="75262">MREGILSEFFDRHVVLNENWLEAVLEFLNAQNAGPNGTSFSRWTELVFYQLLHSDLSQSLSAFSLSQSNFNPSAPKITFQTPLLLQLKSVRDIRQSEYSQNNPLAVKTEDDTGFDEFDEDDKEKGFNARGGYSEEESTDEGIEMPGEAENMYLFEDFSAINSKLLNNNSNSTQINSNIFDAQEFKVHEYFQYSFLFSPPEIVPASPDSMLEDIDEELQQQMDYSDVDEHIPDDADASSSAQVSHSRNRLPLHEIPSQPTVCDFRSSAPSLPFRSQSSSSSVPQPPISAPFPSTIVRNVQQQQNTIVQSSEITNNSESAEVRKRMTMVKLEKSTSGPSSSGNAHSPIQLDDLSPMSSNSNTSKKKVKIEIVELDESDGSIEKQKRDVPIPECSQSSGSCSSQFGNLTDLRRHIGTANEPFKMLVQAHVADIIKPLTIRKGNWYQQVSLLDSSTTDAIACDLHGDLLEELIGFTPKEAVAIRRSSDSEKRAEGERKLKALETKMRKPVLLIQSYLSACPMPVLQSLPIPCTVEVRDFMHSSLHKSDFLHPGNFVEGCYATKHIVCCRDIHTSMPKKSNRLRISKLQVHCICAILTFNSLEYFYHHHPPPIMTLPPYSFDSGIFGISVCSPPPHSNLYLAGQLFPPLALPSPAVPFPFPLLFSIPFSFSFCCANIVH</sequence>